<evidence type="ECO:0000313" key="3">
    <source>
        <dbReference type="Proteomes" id="UP000621454"/>
    </source>
</evidence>
<dbReference type="Pfam" id="PF00296">
    <property type="entry name" value="Bac_luciferase"/>
    <property type="match status" value="1"/>
</dbReference>
<dbReference type="AlphaFoldDB" id="A0A916WU49"/>
<accession>A0A916WU49</accession>
<comment type="caution">
    <text evidence="2">The sequence shown here is derived from an EMBL/GenBank/DDBJ whole genome shotgun (WGS) entry which is preliminary data.</text>
</comment>
<dbReference type="PANTHER" id="PTHR30137:SF15">
    <property type="entry name" value="BLL6902 PROTEIN"/>
    <property type="match status" value="1"/>
</dbReference>
<evidence type="ECO:0000313" key="2">
    <source>
        <dbReference type="EMBL" id="GGB30869.1"/>
    </source>
</evidence>
<keyword evidence="2" id="KW-0503">Monooxygenase</keyword>
<organism evidence="2 3">
    <name type="scientific">Gordonia jinhuaensis</name>
    <dbReference type="NCBI Taxonomy" id="1517702"/>
    <lineage>
        <taxon>Bacteria</taxon>
        <taxon>Bacillati</taxon>
        <taxon>Actinomycetota</taxon>
        <taxon>Actinomycetes</taxon>
        <taxon>Mycobacteriales</taxon>
        <taxon>Gordoniaceae</taxon>
        <taxon>Gordonia</taxon>
    </lineage>
</organism>
<dbReference type="GO" id="GO:0005829">
    <property type="term" value="C:cytosol"/>
    <property type="evidence" value="ECO:0007669"/>
    <property type="project" value="TreeGrafter"/>
</dbReference>
<reference evidence="2" key="1">
    <citation type="journal article" date="2014" name="Int. J. Syst. Evol. Microbiol.">
        <title>Complete genome sequence of Corynebacterium casei LMG S-19264T (=DSM 44701T), isolated from a smear-ripened cheese.</title>
        <authorList>
            <consortium name="US DOE Joint Genome Institute (JGI-PGF)"/>
            <person name="Walter F."/>
            <person name="Albersmeier A."/>
            <person name="Kalinowski J."/>
            <person name="Ruckert C."/>
        </authorList>
    </citation>
    <scope>NUCLEOTIDE SEQUENCE</scope>
    <source>
        <strain evidence="2">CGMCC 1.12827</strain>
    </source>
</reference>
<dbReference type="GO" id="GO:0004497">
    <property type="term" value="F:monooxygenase activity"/>
    <property type="evidence" value="ECO:0007669"/>
    <property type="project" value="UniProtKB-KW"/>
</dbReference>
<reference evidence="2" key="2">
    <citation type="submission" date="2020-09" db="EMBL/GenBank/DDBJ databases">
        <authorList>
            <person name="Sun Q."/>
            <person name="Zhou Y."/>
        </authorList>
    </citation>
    <scope>NUCLEOTIDE SEQUENCE</scope>
    <source>
        <strain evidence="2">CGMCC 1.12827</strain>
    </source>
</reference>
<sequence>MSATRAAGDHTGISLSFNARISFPSGHDEQGLRDGITLFREAERLGIDTGWVYQRHFDNYLANPLTFLSAVGQHTERIGLGTAVIAMRYEDPILLAEAAATADLLTGRRLKLAVSTGTGDFDRVFGNEVTDGRALAQTHLQRFLAAIRGEVVGHVDSERSGVAIGTELRVRPHSHTLAERVYYGSTTIAAGVRTARQGLKLLLGTIISESNGLGFADYHAAIIDRYLSEYSGATPARTGVSRSVLPATSPDLLRRYREYDEQRRAHGPAASRPAGALTPSGGSMPAGFVMSPVYHGAPEQVVDALLADPAVATTDELVVFLPPEFTVGDNIRLLTDIVETVLPALTEARTPVPSTRPA</sequence>
<dbReference type="InterPro" id="IPR050766">
    <property type="entry name" value="Bact_Lucif_Oxidored"/>
</dbReference>
<evidence type="ECO:0000259" key="1">
    <source>
        <dbReference type="Pfam" id="PF00296"/>
    </source>
</evidence>
<dbReference type="Gene3D" id="3.20.20.30">
    <property type="entry name" value="Luciferase-like domain"/>
    <property type="match status" value="1"/>
</dbReference>
<keyword evidence="2" id="KW-0560">Oxidoreductase</keyword>
<gene>
    <name evidence="2" type="ORF">GCM10011489_18840</name>
</gene>
<keyword evidence="3" id="KW-1185">Reference proteome</keyword>
<dbReference type="InterPro" id="IPR011251">
    <property type="entry name" value="Luciferase-like_dom"/>
</dbReference>
<feature type="domain" description="Luciferase-like" evidence="1">
    <location>
        <begin position="26"/>
        <end position="306"/>
    </location>
</feature>
<dbReference type="SUPFAM" id="SSF51679">
    <property type="entry name" value="Bacterial luciferase-like"/>
    <property type="match status" value="1"/>
</dbReference>
<dbReference type="PANTHER" id="PTHR30137">
    <property type="entry name" value="LUCIFERASE-LIKE MONOOXYGENASE"/>
    <property type="match status" value="1"/>
</dbReference>
<dbReference type="EMBL" id="BMGC01000010">
    <property type="protein sequence ID" value="GGB30869.1"/>
    <property type="molecule type" value="Genomic_DNA"/>
</dbReference>
<dbReference type="Proteomes" id="UP000621454">
    <property type="component" value="Unassembled WGS sequence"/>
</dbReference>
<dbReference type="GO" id="GO:0016705">
    <property type="term" value="F:oxidoreductase activity, acting on paired donors, with incorporation or reduction of molecular oxygen"/>
    <property type="evidence" value="ECO:0007669"/>
    <property type="project" value="InterPro"/>
</dbReference>
<dbReference type="InterPro" id="IPR036661">
    <property type="entry name" value="Luciferase-like_sf"/>
</dbReference>
<proteinExistence type="predicted"/>
<name>A0A916WU49_9ACTN</name>
<dbReference type="RefSeq" id="WP_188586334.1">
    <property type="nucleotide sequence ID" value="NZ_BMGC01000010.1"/>
</dbReference>
<protein>
    <submittedName>
        <fullName evidence="2">Alkane monooxygenase</fullName>
    </submittedName>
</protein>